<gene>
    <name evidence="3" type="ORF">CULCOIPH005_19520</name>
</gene>
<evidence type="ECO:0000313" key="3">
    <source>
        <dbReference type="EMBL" id="GJJ43763.1"/>
    </source>
</evidence>
<evidence type="ECO:0008006" key="5">
    <source>
        <dbReference type="Google" id="ProtNLM"/>
    </source>
</evidence>
<accession>A0ABD0BII0</accession>
<evidence type="ECO:0000256" key="2">
    <source>
        <dbReference type="SAM" id="Phobius"/>
    </source>
</evidence>
<dbReference type="EMBL" id="BQFK01000005">
    <property type="protein sequence ID" value="GJJ43763.1"/>
    <property type="molecule type" value="Genomic_DNA"/>
</dbReference>
<organism evidence="3 4">
    <name type="scientific">Corynebacterium ulcerans</name>
    <dbReference type="NCBI Taxonomy" id="65058"/>
    <lineage>
        <taxon>Bacteria</taxon>
        <taxon>Bacillati</taxon>
        <taxon>Actinomycetota</taxon>
        <taxon>Actinomycetes</taxon>
        <taxon>Mycobacteriales</taxon>
        <taxon>Corynebacteriaceae</taxon>
        <taxon>Corynebacterium</taxon>
    </lineage>
</organism>
<keyword evidence="2" id="KW-0812">Transmembrane</keyword>
<feature type="region of interest" description="Disordered" evidence="1">
    <location>
        <begin position="101"/>
        <end position="127"/>
    </location>
</feature>
<name>A0ABD0BII0_CORUL</name>
<protein>
    <recommendedName>
        <fullName evidence="5">Cell wall hydrolase interfering with FtsZ ring assembly</fullName>
    </recommendedName>
</protein>
<sequence>MTLAYHPQKMSDSRVNRAQIVPASDVWDIDANRNNDIKTNVRTLSLHEGSGRNRGNHKEWRSLLTTAVPRWKEHASNVLAGAVFGLFLLLGIVVAGEIEGNPNTIPAQSTSGSETLHAGIPQFGDKN</sequence>
<comment type="caution">
    <text evidence="3">The sequence shown here is derived from an EMBL/GenBank/DDBJ whole genome shotgun (WGS) entry which is preliminary data.</text>
</comment>
<reference evidence="3 4" key="1">
    <citation type="submission" date="2021-11" db="EMBL/GenBank/DDBJ databases">
        <title>Whole genome sequences of diphtheriae toxin producing Corynebacterium ulcerans isolates from cats in Osaka, Japan.</title>
        <authorList>
            <person name="Umeda K."/>
            <person name="Hirai Y."/>
        </authorList>
    </citation>
    <scope>NUCLEOTIDE SEQUENCE [LARGE SCALE GENOMIC DNA]</scope>
    <source>
        <strain evidence="3 4">12109B-1</strain>
    </source>
</reference>
<feature type="transmembrane region" description="Helical" evidence="2">
    <location>
        <begin position="78"/>
        <end position="96"/>
    </location>
</feature>
<feature type="compositionally biased region" description="Polar residues" evidence="1">
    <location>
        <begin position="101"/>
        <end position="114"/>
    </location>
</feature>
<keyword evidence="2" id="KW-0472">Membrane</keyword>
<evidence type="ECO:0000313" key="4">
    <source>
        <dbReference type="Proteomes" id="UP001205910"/>
    </source>
</evidence>
<keyword evidence="2" id="KW-1133">Transmembrane helix</keyword>
<evidence type="ECO:0000256" key="1">
    <source>
        <dbReference type="SAM" id="MobiDB-lite"/>
    </source>
</evidence>
<proteinExistence type="predicted"/>
<dbReference type="AlphaFoldDB" id="A0ABD0BII0"/>
<dbReference type="Proteomes" id="UP001205910">
    <property type="component" value="Unassembled WGS sequence"/>
</dbReference>